<evidence type="ECO:0000313" key="12">
    <source>
        <dbReference type="Proteomes" id="UP000285301"/>
    </source>
</evidence>
<dbReference type="EMBL" id="NCKU01008189">
    <property type="protein sequence ID" value="RWS02073.1"/>
    <property type="molecule type" value="Genomic_DNA"/>
</dbReference>
<dbReference type="InterPro" id="IPR016179">
    <property type="entry name" value="Insulin-like"/>
</dbReference>
<keyword evidence="4" id="KW-0732">Signal</keyword>
<comment type="caution">
    <text evidence="11">The sequence shown here is derived from an EMBL/GenBank/DDBJ whole genome shotgun (WGS) entry which is preliminary data.</text>
</comment>
<dbReference type="PRINTS" id="PR00276">
    <property type="entry name" value="INSULINFAMLY"/>
</dbReference>
<dbReference type="Proteomes" id="UP000285301">
    <property type="component" value="Unassembled WGS sequence"/>
</dbReference>
<accession>A0A3S3NTZ4</accession>
<dbReference type="PANTHER" id="PTHR13647:SF4">
    <property type="entry name" value="INSULIN-LIKE PEPTIDE 1-RELATED"/>
    <property type="match status" value="1"/>
</dbReference>
<name>A0A3S3NTZ4_9ACAR</name>
<keyword evidence="5" id="KW-1015">Disulfide bond</keyword>
<dbReference type="GO" id="GO:0005576">
    <property type="term" value="C:extracellular region"/>
    <property type="evidence" value="ECO:0007669"/>
    <property type="project" value="UniProtKB-SubCell"/>
</dbReference>
<comment type="subcellular location">
    <subcellularLocation>
        <location evidence="6">Secreted</location>
    </subcellularLocation>
</comment>
<keyword evidence="3" id="KW-0165">Cleavage on pair of basic residues</keyword>
<dbReference type="PANTHER" id="PTHR13647">
    <property type="entry name" value="INSULIN-LIKE PEPTIDE 2-RELATED"/>
    <property type="match status" value="1"/>
</dbReference>
<feature type="domain" description="Insulin-like" evidence="7">
    <location>
        <begin position="26"/>
        <end position="124"/>
    </location>
</feature>
<evidence type="ECO:0000256" key="1">
    <source>
        <dbReference type="ARBA" id="ARBA00009034"/>
    </source>
</evidence>
<comment type="similarity">
    <text evidence="1 6">Belongs to the insulin family.</text>
</comment>
<dbReference type="InterPro" id="IPR036438">
    <property type="entry name" value="Insulin-like_sf"/>
</dbReference>
<keyword evidence="6" id="KW-0964">Secreted</keyword>
<evidence type="ECO:0000313" key="9">
    <source>
        <dbReference type="EMBL" id="RWS02073.1"/>
    </source>
</evidence>
<sequence length="127" mass="15160">MAIEYVNRESLPIEHNFLKFEKRNKVQVCGEKLLKAMSELCTEYNKRNFDYFLNSGARGKWNDQLDEDYVTRLMENQLDLNEDRRNIFTKLPSNVHYFTRISRAGIVDECCRKPCTVETLKLYCKTY</sequence>
<evidence type="ECO:0000256" key="4">
    <source>
        <dbReference type="ARBA" id="ARBA00022729"/>
    </source>
</evidence>
<dbReference type="InterPro" id="IPR022352">
    <property type="entry name" value="Ins/IGF/rlx"/>
</dbReference>
<dbReference type="EMBL" id="NCKU01015651">
    <property type="protein sequence ID" value="RWR99340.1"/>
    <property type="molecule type" value="Genomic_DNA"/>
</dbReference>
<organism evidence="11 12">
    <name type="scientific">Dinothrombium tinctorium</name>
    <dbReference type="NCBI Taxonomy" id="1965070"/>
    <lineage>
        <taxon>Eukaryota</taxon>
        <taxon>Metazoa</taxon>
        <taxon>Ecdysozoa</taxon>
        <taxon>Arthropoda</taxon>
        <taxon>Chelicerata</taxon>
        <taxon>Arachnida</taxon>
        <taxon>Acari</taxon>
        <taxon>Acariformes</taxon>
        <taxon>Trombidiformes</taxon>
        <taxon>Prostigmata</taxon>
        <taxon>Anystina</taxon>
        <taxon>Parasitengona</taxon>
        <taxon>Trombidioidea</taxon>
        <taxon>Trombidiidae</taxon>
        <taxon>Dinothrombium</taxon>
    </lineage>
</organism>
<dbReference type="GO" id="GO:0005179">
    <property type="term" value="F:hormone activity"/>
    <property type="evidence" value="ECO:0007669"/>
    <property type="project" value="InterPro"/>
</dbReference>
<dbReference type="Pfam" id="PF00049">
    <property type="entry name" value="Insulin"/>
    <property type="match status" value="1"/>
</dbReference>
<evidence type="ECO:0000259" key="7">
    <source>
        <dbReference type="SMART" id="SM00078"/>
    </source>
</evidence>
<evidence type="ECO:0000256" key="5">
    <source>
        <dbReference type="ARBA" id="ARBA00023157"/>
    </source>
</evidence>
<dbReference type="SMART" id="SM00078">
    <property type="entry name" value="IlGF"/>
    <property type="match status" value="1"/>
</dbReference>
<reference evidence="11" key="2">
    <citation type="submission" date="2018-11" db="EMBL/GenBank/DDBJ databases">
        <title>Trombidioid mite genomics.</title>
        <authorList>
            <person name="Dong X."/>
        </authorList>
    </citation>
    <scope>NUCLEOTIDE SEQUENCE</scope>
    <source>
        <strain evidence="11">UoL-WK</strain>
    </source>
</reference>
<dbReference type="EMBL" id="NCKU01007865">
    <property type="protein sequence ID" value="RWS02328.1"/>
    <property type="molecule type" value="Genomic_DNA"/>
</dbReference>
<evidence type="ECO:0000313" key="8">
    <source>
        <dbReference type="EMBL" id="RWR99340.1"/>
    </source>
</evidence>
<dbReference type="PROSITE" id="PS00262">
    <property type="entry name" value="INSULIN"/>
    <property type="match status" value="1"/>
</dbReference>
<dbReference type="InterPro" id="IPR022353">
    <property type="entry name" value="Insulin_CS"/>
</dbReference>
<dbReference type="CDD" id="cd04366">
    <property type="entry name" value="IlGF_insulin_bombyxin_like"/>
    <property type="match status" value="1"/>
</dbReference>
<evidence type="ECO:0000256" key="3">
    <source>
        <dbReference type="ARBA" id="ARBA00022685"/>
    </source>
</evidence>
<proteinExistence type="inferred from homology"/>
<evidence type="ECO:0000256" key="2">
    <source>
        <dbReference type="ARBA" id="ARBA00011207"/>
    </source>
</evidence>
<dbReference type="SUPFAM" id="SSF56994">
    <property type="entry name" value="Insulin-like"/>
    <property type="match status" value="1"/>
</dbReference>
<evidence type="ECO:0000313" key="11">
    <source>
        <dbReference type="EMBL" id="RWS06034.1"/>
    </source>
</evidence>
<keyword evidence="12" id="KW-1185">Reference proteome</keyword>
<dbReference type="AlphaFoldDB" id="A0A3S3NTZ4"/>
<dbReference type="OrthoDB" id="6516696at2759"/>
<dbReference type="EMBL" id="NCKU01004377">
    <property type="protein sequence ID" value="RWS06034.1"/>
    <property type="molecule type" value="Genomic_DNA"/>
</dbReference>
<gene>
    <name evidence="11" type="ORF">B4U79_18285</name>
    <name evidence="10" type="ORF">B4U79_18499</name>
    <name evidence="9" type="ORF">B4U79_18526</name>
    <name evidence="8" type="ORF">B4U79_18806</name>
</gene>
<comment type="subunit">
    <text evidence="2">Heterodimer of a B chain and an A chain linked by two disulfide bonds.</text>
</comment>
<protein>
    <recommendedName>
        <fullName evidence="7">Insulin-like domain-containing protein</fullName>
    </recommendedName>
</protein>
<evidence type="ECO:0000256" key="6">
    <source>
        <dbReference type="RuleBase" id="RU000406"/>
    </source>
</evidence>
<dbReference type="Gene3D" id="1.10.100.10">
    <property type="entry name" value="Insulin-like"/>
    <property type="match status" value="1"/>
</dbReference>
<reference evidence="11 12" key="1">
    <citation type="journal article" date="2018" name="Gigascience">
        <title>Genomes of trombidid mites reveal novel predicted allergens and laterally-transferred genes associated with secondary metabolism.</title>
        <authorList>
            <person name="Dong X."/>
            <person name="Chaisiri K."/>
            <person name="Xia D."/>
            <person name="Armstrong S.D."/>
            <person name="Fang Y."/>
            <person name="Donnelly M.J."/>
            <person name="Kadowaki T."/>
            <person name="McGarry J.W."/>
            <person name="Darby A.C."/>
            <person name="Makepeace B.L."/>
        </authorList>
    </citation>
    <scope>NUCLEOTIDE SEQUENCE [LARGE SCALE GENOMIC DNA]</scope>
    <source>
        <strain evidence="11">UoL-WK</strain>
    </source>
</reference>
<evidence type="ECO:0000313" key="10">
    <source>
        <dbReference type="EMBL" id="RWS02328.1"/>
    </source>
</evidence>